<evidence type="ECO:0000313" key="2">
    <source>
        <dbReference type="Proteomes" id="UP000584670"/>
    </source>
</evidence>
<comment type="caution">
    <text evidence="1">The sequence shown here is derived from an EMBL/GenBank/DDBJ whole genome shotgun (WGS) entry which is preliminary data.</text>
</comment>
<dbReference type="EMBL" id="JACMSF010000006">
    <property type="protein sequence ID" value="MBC2901522.1"/>
    <property type="molecule type" value="Genomic_DNA"/>
</dbReference>
<organism evidence="1 2">
    <name type="scientific">Streptomyces cupreus</name>
    <dbReference type="NCBI Taxonomy" id="2759956"/>
    <lineage>
        <taxon>Bacteria</taxon>
        <taxon>Bacillati</taxon>
        <taxon>Actinomycetota</taxon>
        <taxon>Actinomycetes</taxon>
        <taxon>Kitasatosporales</taxon>
        <taxon>Streptomycetaceae</taxon>
        <taxon>Streptomyces</taxon>
    </lineage>
</organism>
<evidence type="ECO:0000313" key="1">
    <source>
        <dbReference type="EMBL" id="MBC2901522.1"/>
    </source>
</evidence>
<sequence>MTLFRRGRVLRGRLSRRARLITLGVVGAVLVTGGAVEAVARHRAADRLADRMEERLHTGLDVGFGPTPVMLQLARGSFPRVEVSGEGATFRRFSGVDLHAELADVVRTGDGLSVAGTQVSAELTGTDLAGAVATMTEGALNISAVTTDQETGELVVHAGPAGRISVGFRPVLEQEGIRFERTAVRIGERVVPEALAGQLLGDAPQEVDLSGLPLDLEPERLDVTADGLRMELAGGSTTVKA</sequence>
<dbReference type="RefSeq" id="WP_186281387.1">
    <property type="nucleotide sequence ID" value="NZ_JACMSF010000006.1"/>
</dbReference>
<dbReference type="InterPro" id="IPR021373">
    <property type="entry name" value="DUF2993"/>
</dbReference>
<protein>
    <submittedName>
        <fullName evidence="1">DUF2993 domain-containing protein</fullName>
    </submittedName>
</protein>
<keyword evidence="2" id="KW-1185">Reference proteome</keyword>
<gene>
    <name evidence="1" type="ORF">H4N64_07865</name>
</gene>
<dbReference type="Proteomes" id="UP000584670">
    <property type="component" value="Unassembled WGS sequence"/>
</dbReference>
<name>A0A7X1M810_9ACTN</name>
<dbReference type="AlphaFoldDB" id="A0A7X1M810"/>
<proteinExistence type="predicted"/>
<dbReference type="Pfam" id="PF11209">
    <property type="entry name" value="LmeA"/>
    <property type="match status" value="1"/>
</dbReference>
<reference evidence="1 2" key="1">
    <citation type="submission" date="2020-08" db="EMBL/GenBank/DDBJ databases">
        <title>Streptomyces sp. PSKA01 genome sequencing and assembly.</title>
        <authorList>
            <person name="Mandal S."/>
            <person name="Maiti P.K."/>
            <person name="Das P."/>
        </authorList>
    </citation>
    <scope>NUCLEOTIDE SEQUENCE [LARGE SCALE GENOMIC DNA]</scope>
    <source>
        <strain evidence="1 2">PSKA01</strain>
    </source>
</reference>
<accession>A0A7X1M810</accession>